<dbReference type="EMBL" id="LWSG01000012">
    <property type="protein sequence ID" value="OAS86674.1"/>
    <property type="molecule type" value="Genomic_DNA"/>
</dbReference>
<gene>
    <name evidence="2" type="ORF">A6K24_03945</name>
</gene>
<accession>A0A179SZ94</accession>
<name>A0A179SZ94_9BACI</name>
<dbReference type="Pfam" id="PF00563">
    <property type="entry name" value="EAL"/>
    <property type="match status" value="1"/>
</dbReference>
<sequence length="348" mass="40081">MDVMCHSNFQPLIIYPEGYFSIFPNNDMKLIKVLNKLYFSQITSTHYCIAYKTKADLKEYLSFIHYEMDNISTYEGSIHQEELPDSFDIFSLKTIYEHTFHENTVDIIKHGEFISFLQPIVNLKNESILGFESLLRVKDQSIFPSQLFEVAKKTNMLSLLDQKAQEVAIQGRYNKLQKGIKSFINFIPSTISNPELCIKQTYQIAMKYKVSPDDLVFEVAETENIVNLDHLINILKKYKDYGMKVALDDVGLNFSILDKLSKIQPDYLSINKKFIQDCHLNEDKQAFLNSILQIANKLNICVLAKGIEHKGEYDYLKLLGVHLGQGYYIGRPSETPSTLGLKNTKLNV</sequence>
<protein>
    <recommendedName>
        <fullName evidence="1">EAL domain-containing protein</fullName>
    </recommendedName>
</protein>
<reference evidence="3" key="1">
    <citation type="submission" date="2016-04" db="EMBL/GenBank/DDBJ databases">
        <authorList>
            <person name="Lyu Z."/>
            <person name="Lyu W."/>
        </authorList>
    </citation>
    <scope>NUCLEOTIDE SEQUENCE [LARGE SCALE GENOMIC DNA]</scope>
    <source>
        <strain evidence="3">C44</strain>
    </source>
</reference>
<dbReference type="PANTHER" id="PTHR33121:SF15">
    <property type="entry name" value="BLUE LIGHT- AND TEMPERATURE-REGULATED ANTIREPRESSOR BLUF"/>
    <property type="match status" value="1"/>
</dbReference>
<dbReference type="CDD" id="cd01948">
    <property type="entry name" value="EAL"/>
    <property type="match status" value="1"/>
</dbReference>
<dbReference type="PANTHER" id="PTHR33121">
    <property type="entry name" value="CYCLIC DI-GMP PHOSPHODIESTERASE PDEF"/>
    <property type="match status" value="1"/>
</dbReference>
<evidence type="ECO:0000313" key="2">
    <source>
        <dbReference type="EMBL" id="OAS86674.1"/>
    </source>
</evidence>
<evidence type="ECO:0000313" key="3">
    <source>
        <dbReference type="Proteomes" id="UP000078534"/>
    </source>
</evidence>
<dbReference type="Proteomes" id="UP000078534">
    <property type="component" value="Unassembled WGS sequence"/>
</dbReference>
<dbReference type="PROSITE" id="PS50883">
    <property type="entry name" value="EAL"/>
    <property type="match status" value="1"/>
</dbReference>
<evidence type="ECO:0000259" key="1">
    <source>
        <dbReference type="PROSITE" id="PS50883"/>
    </source>
</evidence>
<dbReference type="InterPro" id="IPR050706">
    <property type="entry name" value="Cyclic-di-GMP_PDE-like"/>
</dbReference>
<dbReference type="InterPro" id="IPR001633">
    <property type="entry name" value="EAL_dom"/>
</dbReference>
<dbReference type="AlphaFoldDB" id="A0A179SZ94"/>
<comment type="caution">
    <text evidence="2">The sequence shown here is derived from an EMBL/GenBank/DDBJ whole genome shotgun (WGS) entry which is preliminary data.</text>
</comment>
<keyword evidence="3" id="KW-1185">Reference proteome</keyword>
<dbReference type="GO" id="GO:0071111">
    <property type="term" value="F:cyclic-guanylate-specific phosphodiesterase activity"/>
    <property type="evidence" value="ECO:0007669"/>
    <property type="project" value="InterPro"/>
</dbReference>
<organism evidence="2 3">
    <name type="scientific">Metabacillus litoralis</name>
    <dbReference type="NCBI Taxonomy" id="152268"/>
    <lineage>
        <taxon>Bacteria</taxon>
        <taxon>Bacillati</taxon>
        <taxon>Bacillota</taxon>
        <taxon>Bacilli</taxon>
        <taxon>Bacillales</taxon>
        <taxon>Bacillaceae</taxon>
        <taxon>Metabacillus</taxon>
    </lineage>
</organism>
<dbReference type="Gene3D" id="3.20.20.450">
    <property type="entry name" value="EAL domain"/>
    <property type="match status" value="1"/>
</dbReference>
<dbReference type="SUPFAM" id="SSF141868">
    <property type="entry name" value="EAL domain-like"/>
    <property type="match status" value="1"/>
</dbReference>
<dbReference type="InterPro" id="IPR035919">
    <property type="entry name" value="EAL_sf"/>
</dbReference>
<dbReference type="STRING" id="152268.A6K24_03945"/>
<proteinExistence type="predicted"/>
<feature type="domain" description="EAL" evidence="1">
    <location>
        <begin position="97"/>
        <end position="346"/>
    </location>
</feature>
<dbReference type="SMART" id="SM00052">
    <property type="entry name" value="EAL"/>
    <property type="match status" value="1"/>
</dbReference>
<dbReference type="OrthoDB" id="581425at2"/>